<dbReference type="OMA" id="MDLHDKE"/>
<dbReference type="GO" id="GO:0030308">
    <property type="term" value="P:negative regulation of cell growth"/>
    <property type="evidence" value="ECO:0007669"/>
    <property type="project" value="TreeGrafter"/>
</dbReference>
<keyword evidence="5" id="KW-0221">Differentiation</keyword>
<evidence type="ECO:0000256" key="1">
    <source>
        <dbReference type="ARBA" id="ARBA00004214"/>
    </source>
</evidence>
<feature type="domain" description="FAD/NAD(P)-binding" evidence="16">
    <location>
        <begin position="304"/>
        <end position="480"/>
    </location>
</feature>
<comment type="similarity">
    <text evidence="11">Belongs to the OKL38 family.</text>
</comment>
<evidence type="ECO:0000256" key="2">
    <source>
        <dbReference type="ARBA" id="ARBA00022553"/>
    </source>
</evidence>
<proteinExistence type="inferred from homology"/>
<feature type="transmembrane region" description="Helical" evidence="15">
    <location>
        <begin position="6"/>
        <end position="28"/>
    </location>
</feature>
<keyword evidence="4" id="KW-0285">Flavoprotein</keyword>
<evidence type="ECO:0000256" key="11">
    <source>
        <dbReference type="ARBA" id="ARBA00061663"/>
    </source>
</evidence>
<reference evidence="18" key="1">
    <citation type="journal article" date="2006" name="Science">
        <title>Ancient noncoding elements conserved in the human genome.</title>
        <authorList>
            <person name="Venkatesh B."/>
            <person name="Kirkness E.F."/>
            <person name="Loh Y.H."/>
            <person name="Halpern A.L."/>
            <person name="Lee A.P."/>
            <person name="Johnson J."/>
            <person name="Dandona N."/>
            <person name="Viswanathan L.D."/>
            <person name="Tay A."/>
            <person name="Venter J.C."/>
            <person name="Strausberg R.L."/>
            <person name="Brenner S."/>
        </authorList>
    </citation>
    <scope>NUCLEOTIDE SEQUENCE [LARGE SCALE GENOMIC DNA]</scope>
</reference>
<dbReference type="PANTHER" id="PTHR15192">
    <property type="entry name" value="PROTEIN CBG05349"/>
    <property type="match status" value="1"/>
</dbReference>
<evidence type="ECO:0000256" key="10">
    <source>
        <dbReference type="ARBA" id="ARBA00053031"/>
    </source>
</evidence>
<reference evidence="18" key="3">
    <citation type="journal article" date="2014" name="Nature">
        <title>Elephant shark genome provides unique insights into gnathostome evolution.</title>
        <authorList>
            <consortium name="International Elephant Shark Genome Sequencing Consortium"/>
            <person name="Venkatesh B."/>
            <person name="Lee A.P."/>
            <person name="Ravi V."/>
            <person name="Maurya A.K."/>
            <person name="Lian M.M."/>
            <person name="Swann J.B."/>
            <person name="Ohta Y."/>
            <person name="Flajnik M.F."/>
            <person name="Sutoh Y."/>
            <person name="Kasahara M."/>
            <person name="Hoon S."/>
            <person name="Gangu V."/>
            <person name="Roy S.W."/>
            <person name="Irimia M."/>
            <person name="Korzh V."/>
            <person name="Kondrychyn I."/>
            <person name="Lim Z.W."/>
            <person name="Tay B.H."/>
            <person name="Tohari S."/>
            <person name="Kong K.W."/>
            <person name="Ho S."/>
            <person name="Lorente-Galdos B."/>
            <person name="Quilez J."/>
            <person name="Marques-Bonet T."/>
            <person name="Raney B.J."/>
            <person name="Ingham P.W."/>
            <person name="Tay A."/>
            <person name="Hillier L.W."/>
            <person name="Minx P."/>
            <person name="Boehm T."/>
            <person name="Wilson R.K."/>
            <person name="Brenner S."/>
            <person name="Warren W.C."/>
        </authorList>
    </citation>
    <scope>NUCLEOTIDE SEQUENCE [LARGE SCALE GENOMIC DNA]</scope>
</reference>
<evidence type="ECO:0000256" key="4">
    <source>
        <dbReference type="ARBA" id="ARBA00022630"/>
    </source>
</evidence>
<gene>
    <name evidence="17" type="primary">osgn1</name>
</gene>
<dbReference type="GeneID" id="103189053"/>
<keyword evidence="3" id="KW-0341">Growth regulation</keyword>
<evidence type="ECO:0000256" key="5">
    <source>
        <dbReference type="ARBA" id="ARBA00022782"/>
    </source>
</evidence>
<evidence type="ECO:0000256" key="9">
    <source>
        <dbReference type="ARBA" id="ARBA00023033"/>
    </source>
</evidence>
<dbReference type="InterPro" id="IPR036188">
    <property type="entry name" value="FAD/NAD-bd_sf"/>
</dbReference>
<dbReference type="AlphaFoldDB" id="A0A4W3K0W6"/>
<keyword evidence="15" id="KW-1133">Transmembrane helix</keyword>
<evidence type="ECO:0000313" key="18">
    <source>
        <dbReference type="Proteomes" id="UP000314986"/>
    </source>
</evidence>
<evidence type="ECO:0000256" key="14">
    <source>
        <dbReference type="SAM" id="MobiDB-lite"/>
    </source>
</evidence>
<keyword evidence="2" id="KW-0597">Phosphoprotein</keyword>
<dbReference type="InterPro" id="IPR023753">
    <property type="entry name" value="FAD/NAD-binding_dom"/>
</dbReference>
<accession>A0A4W3K0W6</accession>
<dbReference type="InterPro" id="IPR029731">
    <property type="entry name" value="OSGIN1/2"/>
</dbReference>
<evidence type="ECO:0000256" key="6">
    <source>
        <dbReference type="ARBA" id="ARBA00022827"/>
    </source>
</evidence>
<comment type="cofactor">
    <cofactor evidence="10">
        <name>NADPH</name>
        <dbReference type="ChEBI" id="CHEBI:57783"/>
    </cofactor>
</comment>
<dbReference type="GeneTree" id="ENSGT00390000006658"/>
<organism evidence="17 18">
    <name type="scientific">Callorhinchus milii</name>
    <name type="common">Ghost shark</name>
    <dbReference type="NCBI Taxonomy" id="7868"/>
    <lineage>
        <taxon>Eukaryota</taxon>
        <taxon>Metazoa</taxon>
        <taxon>Chordata</taxon>
        <taxon>Craniata</taxon>
        <taxon>Vertebrata</taxon>
        <taxon>Chondrichthyes</taxon>
        <taxon>Holocephali</taxon>
        <taxon>Chimaeriformes</taxon>
        <taxon>Callorhinchidae</taxon>
        <taxon>Callorhinchus</taxon>
    </lineage>
</organism>
<dbReference type="PANTHER" id="PTHR15192:SF15">
    <property type="entry name" value="OXIDATIVE STRESS-INDUCED GROWTH INHIBITOR 1"/>
    <property type="match status" value="1"/>
</dbReference>
<dbReference type="FunFam" id="3.50.50.60:FF:000152">
    <property type="entry name" value="Oxidative stress-induced growth inhibitor 1"/>
    <property type="match status" value="1"/>
</dbReference>
<dbReference type="GO" id="GO:0030154">
    <property type="term" value="P:cell differentiation"/>
    <property type="evidence" value="ECO:0007669"/>
    <property type="project" value="UniProtKB-KW"/>
</dbReference>
<feature type="region of interest" description="Disordered" evidence="14">
    <location>
        <begin position="31"/>
        <end position="59"/>
    </location>
</feature>
<evidence type="ECO:0000313" key="17">
    <source>
        <dbReference type="Ensembl" id="ENSCMIP00000044901.1"/>
    </source>
</evidence>
<evidence type="ECO:0000256" key="3">
    <source>
        <dbReference type="ARBA" id="ARBA00022604"/>
    </source>
</evidence>
<evidence type="ECO:0000256" key="12">
    <source>
        <dbReference type="ARBA" id="ARBA00070803"/>
    </source>
</evidence>
<evidence type="ECO:0000256" key="13">
    <source>
        <dbReference type="ARBA" id="ARBA00093330"/>
    </source>
</evidence>
<keyword evidence="9" id="KW-0503">Monooxygenase</keyword>
<evidence type="ECO:0000256" key="8">
    <source>
        <dbReference type="ARBA" id="ARBA00023002"/>
    </source>
</evidence>
<dbReference type="KEGG" id="cmk:103189053"/>
<protein>
    <recommendedName>
        <fullName evidence="12">Oxidative stress-induced growth inhibitor 1</fullName>
    </recommendedName>
</protein>
<evidence type="ECO:0000256" key="15">
    <source>
        <dbReference type="SAM" id="Phobius"/>
    </source>
</evidence>
<keyword evidence="15" id="KW-0812">Transmembrane</keyword>
<evidence type="ECO:0000259" key="16">
    <source>
        <dbReference type="Pfam" id="PF07992"/>
    </source>
</evidence>
<dbReference type="SUPFAM" id="SSF51905">
    <property type="entry name" value="FAD/NAD(P)-binding domain"/>
    <property type="match status" value="1"/>
</dbReference>
<name>A0A4W3K0W6_CALMI</name>
<dbReference type="InParanoid" id="A0A4W3K0W6"/>
<dbReference type="OrthoDB" id="412005at2759"/>
<reference evidence="17" key="4">
    <citation type="submission" date="2025-08" db="UniProtKB">
        <authorList>
            <consortium name="Ensembl"/>
        </authorList>
    </citation>
    <scope>IDENTIFICATION</scope>
</reference>
<keyword evidence="6" id="KW-0274">FAD</keyword>
<dbReference type="GO" id="GO:0030496">
    <property type="term" value="C:midbody"/>
    <property type="evidence" value="ECO:0007669"/>
    <property type="project" value="UniProtKB-SubCell"/>
</dbReference>
<evidence type="ECO:0000256" key="7">
    <source>
        <dbReference type="ARBA" id="ARBA00022857"/>
    </source>
</evidence>
<reference evidence="17" key="5">
    <citation type="submission" date="2025-09" db="UniProtKB">
        <authorList>
            <consortium name="Ensembl"/>
        </authorList>
    </citation>
    <scope>IDENTIFICATION</scope>
</reference>
<keyword evidence="15" id="KW-0472">Membrane</keyword>
<dbReference type="GO" id="GO:0008083">
    <property type="term" value="F:growth factor activity"/>
    <property type="evidence" value="ECO:0007669"/>
    <property type="project" value="TreeGrafter"/>
</dbReference>
<comment type="subcellular location">
    <subcellularLocation>
        <location evidence="1">Midbody</location>
    </subcellularLocation>
</comment>
<reference evidence="18" key="2">
    <citation type="journal article" date="2007" name="PLoS Biol.">
        <title>Survey sequencing and comparative analysis of the elephant shark (Callorhinchus milii) genome.</title>
        <authorList>
            <person name="Venkatesh B."/>
            <person name="Kirkness E.F."/>
            <person name="Loh Y.H."/>
            <person name="Halpern A.L."/>
            <person name="Lee A.P."/>
            <person name="Johnson J."/>
            <person name="Dandona N."/>
            <person name="Viswanathan L.D."/>
            <person name="Tay A."/>
            <person name="Venter J.C."/>
            <person name="Strausberg R.L."/>
            <person name="Brenner S."/>
        </authorList>
    </citation>
    <scope>NUCLEOTIDE SEQUENCE [LARGE SCALE GENOMIC DNA]</scope>
</reference>
<comment type="function">
    <text evidence="13">Monooxygenase catalytic activity. Involved in regulation of cytokinesis; promotes RHOA activity, probably acting locally at the midbody in late cytokinesis. Monooxygenase activity is involved in stabilizing transient structures between daughter cells, termed intercellular bridges, before abscission. Regulates differentiation and proliferation through the regulation of cell death.</text>
</comment>
<dbReference type="Proteomes" id="UP000314986">
    <property type="component" value="Unassembled WGS sequence"/>
</dbReference>
<keyword evidence="8" id="KW-0560">Oxidoreductase</keyword>
<dbReference type="Pfam" id="PF07992">
    <property type="entry name" value="Pyr_redox_2"/>
    <property type="match status" value="1"/>
</dbReference>
<keyword evidence="7" id="KW-0521">NADP</keyword>
<dbReference type="GO" id="GO:0004497">
    <property type="term" value="F:monooxygenase activity"/>
    <property type="evidence" value="ECO:0007669"/>
    <property type="project" value="UniProtKB-KW"/>
</dbReference>
<keyword evidence="18" id="KW-1185">Reference proteome</keyword>
<dbReference type="Ensembl" id="ENSCMIT00000045546.1">
    <property type="protein sequence ID" value="ENSCMIP00000044901.1"/>
    <property type="gene ID" value="ENSCMIG00000018541.1"/>
</dbReference>
<dbReference type="PRINTS" id="PR00368">
    <property type="entry name" value="FADPNR"/>
</dbReference>
<dbReference type="Gene3D" id="3.50.50.60">
    <property type="entry name" value="FAD/NAD(P)-binding domain"/>
    <property type="match status" value="1"/>
</dbReference>
<sequence>MISGMTVYLILQLIFIVFCFFPTISSFVNTTGRGNRGKQEPAAARRSGGEVSPGKKMPLMEEGQLPSDASLTVPVLIVGNGPSGICLSALLSGYRPYLAPGGQHPNPLLQHKLEENQHLSILDQDLEYLSEGLEGRSANPVALLFDTLLLPDGDSGRDFPSPLQWRFEAAQRIPHLVLGRGPPGGAWHVMEGSMLTLSFGSWMELPGLKLKDWVRDKRRNVRNDRATPAEMAAYYQHYVSAMRLHGNFVSNSTVTSMRRVCTEPRRLITGGWDRVGEHSQEEGAGVSLWEVCGHREAGDGGREPFRLQAENVVLATGTQDQPCHLGVEGEDLPFVRHSLAELETAIAGGVLGRHSEPVLVVGAGLTAADAVLGAHHANVPVVHAFRRGVTDPAMIFNQLPKVLYPEYHKVHQMMSQQHGSGSYPGYRSLPKHRVTGFRPDGKCLLESEDGRRRVLNVSLAVVLIGAGPRLSFLPERGLRLGQDPEQPVSCRQNPVDVEPFTYELTREPGLFAMGPLVGDNFVRFLRGGALGIASCLAKRRQRRDTRHKD</sequence>